<sequence length="148" mass="16316">METLSVQDRLDIADVLARYCVALDSRDWELLEQVFTPDATARYGRAGQPQGLPAIVAVVRSSLEPLDASQHFIGTSLVEPDGADGARGRTYLIAQHVRGGLPDGSQFVVAGTYVDRFVRTPDGWRIRERRLVETWTRGNPAVLSRPSP</sequence>
<dbReference type="Proteomes" id="UP000832041">
    <property type="component" value="Chromosome"/>
</dbReference>
<name>A0ABY4KYG4_THEAE</name>
<evidence type="ECO:0000259" key="1">
    <source>
        <dbReference type="Pfam" id="PF13577"/>
    </source>
</evidence>
<feature type="domain" description="SnoaL-like" evidence="1">
    <location>
        <begin position="6"/>
        <end position="130"/>
    </location>
</feature>
<dbReference type="InterPro" id="IPR037401">
    <property type="entry name" value="SnoaL-like"/>
</dbReference>
<dbReference type="Pfam" id="PF13577">
    <property type="entry name" value="SnoaL_4"/>
    <property type="match status" value="1"/>
</dbReference>
<gene>
    <name evidence="2" type="ORF">FOF52_05425</name>
</gene>
<keyword evidence="3" id="KW-1185">Reference proteome</keyword>
<evidence type="ECO:0000313" key="3">
    <source>
        <dbReference type="Proteomes" id="UP000832041"/>
    </source>
</evidence>
<dbReference type="RefSeq" id="WP_248592736.1">
    <property type="nucleotide sequence ID" value="NZ_BAABEB010000012.1"/>
</dbReference>
<dbReference type="Gene3D" id="3.10.450.50">
    <property type="match status" value="1"/>
</dbReference>
<reference evidence="2 3" key="1">
    <citation type="submission" date="2020-04" db="EMBL/GenBank/DDBJ databases">
        <title>Thermobifida alba genome sequencing and assembly.</title>
        <authorList>
            <person name="Luzics S."/>
            <person name="Horvath B."/>
            <person name="Nagy I."/>
            <person name="Toth A."/>
            <person name="Nagy I."/>
            <person name="Kukolya J."/>
        </authorList>
    </citation>
    <scope>NUCLEOTIDE SEQUENCE [LARGE SCALE GENOMIC DNA]</scope>
    <source>
        <strain evidence="2 3">DSM 43795</strain>
    </source>
</reference>
<dbReference type="InterPro" id="IPR032710">
    <property type="entry name" value="NTF2-like_dom_sf"/>
</dbReference>
<proteinExistence type="predicted"/>
<accession>A0ABY4KYG4</accession>
<protein>
    <submittedName>
        <fullName evidence="2">Nuclear transport factor 2 family protein</fullName>
    </submittedName>
</protein>
<dbReference type="CDD" id="cd00531">
    <property type="entry name" value="NTF2_like"/>
    <property type="match status" value="1"/>
</dbReference>
<evidence type="ECO:0000313" key="2">
    <source>
        <dbReference type="EMBL" id="UPT20479.1"/>
    </source>
</evidence>
<dbReference type="EMBL" id="CP051627">
    <property type="protein sequence ID" value="UPT20479.1"/>
    <property type="molecule type" value="Genomic_DNA"/>
</dbReference>
<organism evidence="2 3">
    <name type="scientific">Thermobifida alba</name>
    <name type="common">Thermomonospora alba</name>
    <dbReference type="NCBI Taxonomy" id="53522"/>
    <lineage>
        <taxon>Bacteria</taxon>
        <taxon>Bacillati</taxon>
        <taxon>Actinomycetota</taxon>
        <taxon>Actinomycetes</taxon>
        <taxon>Streptosporangiales</taxon>
        <taxon>Nocardiopsidaceae</taxon>
        <taxon>Thermobifida</taxon>
    </lineage>
</organism>
<dbReference type="SUPFAM" id="SSF54427">
    <property type="entry name" value="NTF2-like"/>
    <property type="match status" value="1"/>
</dbReference>